<organism evidence="2 3">
    <name type="scientific">Terriglobus roseus</name>
    <dbReference type="NCBI Taxonomy" id="392734"/>
    <lineage>
        <taxon>Bacteria</taxon>
        <taxon>Pseudomonadati</taxon>
        <taxon>Acidobacteriota</taxon>
        <taxon>Terriglobia</taxon>
        <taxon>Terriglobales</taxon>
        <taxon>Acidobacteriaceae</taxon>
        <taxon>Terriglobus</taxon>
    </lineage>
</organism>
<dbReference type="AlphaFoldDB" id="A0A1H4J3E2"/>
<evidence type="ECO:0000313" key="3">
    <source>
        <dbReference type="Proteomes" id="UP000182409"/>
    </source>
</evidence>
<evidence type="ECO:0000313" key="2">
    <source>
        <dbReference type="EMBL" id="SEB40763.1"/>
    </source>
</evidence>
<proteinExistence type="predicted"/>
<protein>
    <submittedName>
        <fullName evidence="2">Phage terminase, small subunit, putative, P27 family</fullName>
    </submittedName>
</protein>
<feature type="region of interest" description="Disordered" evidence="1">
    <location>
        <begin position="1"/>
        <end position="27"/>
    </location>
</feature>
<feature type="compositionally biased region" description="Basic and acidic residues" evidence="1">
    <location>
        <begin position="11"/>
        <end position="27"/>
    </location>
</feature>
<sequence length="171" mass="18841">MPGRKPLPAAIKKERGNPGKRKLNEKEPSFTGFPVCPTFLTPVARTEWDRVTQELTALNMLRSVDTAALASYCLSYARWISAEETVTREGQTISEPILSKSGEVVGQKIKRHPATTIAKDEKAAMHRAAALFGFDPSSRTRLSTGEPQTQDPFEAFMATLHKDTQPNQDAA</sequence>
<dbReference type="EMBL" id="FNSD01000001">
    <property type="protein sequence ID" value="SEB40763.1"/>
    <property type="molecule type" value="Genomic_DNA"/>
</dbReference>
<gene>
    <name evidence="2" type="ORF">SAMN05443244_0330</name>
</gene>
<name>A0A1H4J3E2_9BACT</name>
<reference evidence="2 3" key="1">
    <citation type="submission" date="2016-10" db="EMBL/GenBank/DDBJ databases">
        <authorList>
            <person name="de Groot N.N."/>
        </authorList>
    </citation>
    <scope>NUCLEOTIDE SEQUENCE [LARGE SCALE GENOMIC DNA]</scope>
    <source>
        <strain evidence="2 3">AB35.6</strain>
    </source>
</reference>
<dbReference type="NCBIfam" id="TIGR01558">
    <property type="entry name" value="sm_term_P27"/>
    <property type="match status" value="1"/>
</dbReference>
<dbReference type="Proteomes" id="UP000182409">
    <property type="component" value="Unassembled WGS sequence"/>
</dbReference>
<dbReference type="InterPro" id="IPR006448">
    <property type="entry name" value="Phage_term_ssu_P27"/>
</dbReference>
<dbReference type="Pfam" id="PF05119">
    <property type="entry name" value="Terminase_4"/>
    <property type="match status" value="1"/>
</dbReference>
<accession>A0A1H4J3E2</accession>
<evidence type="ECO:0000256" key="1">
    <source>
        <dbReference type="SAM" id="MobiDB-lite"/>
    </source>
</evidence>